<dbReference type="eggNOG" id="arCOG02761">
    <property type="taxonomic scope" value="Archaea"/>
</dbReference>
<protein>
    <recommendedName>
        <fullName evidence="1">DUF302 domain-containing protein</fullName>
    </recommendedName>
</protein>
<evidence type="ECO:0000313" key="2">
    <source>
        <dbReference type="EMBL" id="AFZ71158.1"/>
    </source>
</evidence>
<dbReference type="STRING" id="1056495.Calag_1454"/>
<dbReference type="Gene3D" id="3.30.310.70">
    <property type="entry name" value="TT1751-like domain"/>
    <property type="match status" value="1"/>
</dbReference>
<gene>
    <name evidence="2" type="ordered locus">Calag_1454</name>
</gene>
<accession>L0AB89</accession>
<proteinExistence type="predicted"/>
<feature type="domain" description="DUF302" evidence="1">
    <location>
        <begin position="33"/>
        <end position="93"/>
    </location>
</feature>
<dbReference type="RefSeq" id="WP_015233055.1">
    <property type="nucleotide sequence ID" value="NC_019791.1"/>
</dbReference>
<dbReference type="PANTHER" id="PTHR38342:SF2">
    <property type="entry name" value="INNER MEMBRANE OR EXPORTED"/>
    <property type="match status" value="1"/>
</dbReference>
<dbReference type="AlphaFoldDB" id="L0AB89"/>
<dbReference type="SUPFAM" id="SSF103247">
    <property type="entry name" value="TT1751-like"/>
    <property type="match status" value="1"/>
</dbReference>
<dbReference type="Pfam" id="PF03625">
    <property type="entry name" value="DUF302"/>
    <property type="match status" value="1"/>
</dbReference>
<dbReference type="HOGENOM" id="CLU_116237_2_0_2"/>
<dbReference type="EMBL" id="CP003378">
    <property type="protein sequence ID" value="AFZ71158.1"/>
    <property type="molecule type" value="Genomic_DNA"/>
</dbReference>
<dbReference type="KEGG" id="clg:Calag_1454"/>
<reference evidence="3" key="1">
    <citation type="submission" date="2012-03" db="EMBL/GenBank/DDBJ databases">
        <title>Complete genome of Caldisphaera lagunensis DSM 15908.</title>
        <authorList>
            <person name="Lucas S."/>
            <person name="Copeland A."/>
            <person name="Lapidus A."/>
            <person name="Glavina del Rio T."/>
            <person name="Dalin E."/>
            <person name="Tice H."/>
            <person name="Bruce D."/>
            <person name="Goodwin L."/>
            <person name="Pitluck S."/>
            <person name="Peters L."/>
            <person name="Mikhailova N."/>
            <person name="Teshima H."/>
            <person name="Kyrpides N."/>
            <person name="Mavromatis K."/>
            <person name="Ivanova N."/>
            <person name="Brettin T."/>
            <person name="Detter J.C."/>
            <person name="Han C."/>
            <person name="Larimer F."/>
            <person name="Land M."/>
            <person name="Hauser L."/>
            <person name="Markowitz V."/>
            <person name="Cheng J.-F."/>
            <person name="Hugenholtz P."/>
            <person name="Woyke T."/>
            <person name="Wu D."/>
            <person name="Spring S."/>
            <person name="Schroeder M."/>
            <person name="Brambilla E."/>
            <person name="Klenk H.-P."/>
            <person name="Eisen J.A."/>
        </authorList>
    </citation>
    <scope>NUCLEOTIDE SEQUENCE [LARGE SCALE GENOMIC DNA]</scope>
    <source>
        <strain evidence="3">DSM 15908 / JCM 11604 / IC-154</strain>
    </source>
</reference>
<name>L0AB89_CALLD</name>
<dbReference type="PANTHER" id="PTHR38342">
    <property type="entry name" value="SLR5037 PROTEIN"/>
    <property type="match status" value="1"/>
</dbReference>
<dbReference type="InParanoid" id="L0AB89"/>
<organism evidence="2 3">
    <name type="scientific">Caldisphaera lagunensis (strain DSM 15908 / JCM 11604 / ANMR 0165 / IC-154)</name>
    <dbReference type="NCBI Taxonomy" id="1056495"/>
    <lineage>
        <taxon>Archaea</taxon>
        <taxon>Thermoproteota</taxon>
        <taxon>Thermoprotei</taxon>
        <taxon>Acidilobales</taxon>
        <taxon>Caldisphaeraceae</taxon>
        <taxon>Caldisphaera</taxon>
    </lineage>
</organism>
<dbReference type="OrthoDB" id="157520at2157"/>
<dbReference type="CDD" id="cd14797">
    <property type="entry name" value="DUF302"/>
    <property type="match status" value="1"/>
</dbReference>
<evidence type="ECO:0000313" key="3">
    <source>
        <dbReference type="Proteomes" id="UP000010469"/>
    </source>
</evidence>
<dbReference type="GeneID" id="14212714"/>
<sequence length="134" mass="15677">MIITYKSKYDFNELKIKLESSIIKKGMRIFSIIDHSKNAVSVGMKMNRSLLYIFGNPRNGTLLMYKDMRIGIILPLKILIWEDENKNLLISYFTIYETLKSFKLKDEELEIAKNIDINIIDILKDLGNEVDKLL</sequence>
<dbReference type="Proteomes" id="UP000010469">
    <property type="component" value="Chromosome"/>
</dbReference>
<dbReference type="InterPro" id="IPR005180">
    <property type="entry name" value="DUF302"/>
</dbReference>
<dbReference type="InterPro" id="IPR035923">
    <property type="entry name" value="TT1751-like_sf"/>
</dbReference>
<evidence type="ECO:0000259" key="1">
    <source>
        <dbReference type="Pfam" id="PF03625"/>
    </source>
</evidence>
<keyword evidence="3" id="KW-1185">Reference proteome</keyword>